<evidence type="ECO:0000313" key="2">
    <source>
        <dbReference type="Proteomes" id="UP000266861"/>
    </source>
</evidence>
<accession>A0A397HKF5</accession>
<sequence>MSWRNDIEIVVAIDFGTKYLDAPCVASEPDFVIEKQNNKHLENIGPNNGFGETQIAVDILAGGGNENIRSTGEYTDIMGSSSKNGLKADFNFAELDGRRKELTALVKIRQKLLQ</sequence>
<name>A0A397HKF5_9GLOM</name>
<organism evidence="1 2">
    <name type="scientific">Diversispora epigaea</name>
    <dbReference type="NCBI Taxonomy" id="1348612"/>
    <lineage>
        <taxon>Eukaryota</taxon>
        <taxon>Fungi</taxon>
        <taxon>Fungi incertae sedis</taxon>
        <taxon>Mucoromycota</taxon>
        <taxon>Glomeromycotina</taxon>
        <taxon>Glomeromycetes</taxon>
        <taxon>Diversisporales</taxon>
        <taxon>Diversisporaceae</taxon>
        <taxon>Diversispora</taxon>
    </lineage>
</organism>
<evidence type="ECO:0000313" key="1">
    <source>
        <dbReference type="EMBL" id="RHZ61713.1"/>
    </source>
</evidence>
<dbReference type="EMBL" id="PQFF01000316">
    <property type="protein sequence ID" value="RHZ61713.1"/>
    <property type="molecule type" value="Genomic_DNA"/>
</dbReference>
<proteinExistence type="predicted"/>
<dbReference type="AlphaFoldDB" id="A0A397HKF5"/>
<dbReference type="Proteomes" id="UP000266861">
    <property type="component" value="Unassembled WGS sequence"/>
</dbReference>
<reference evidence="1 2" key="1">
    <citation type="submission" date="2018-08" db="EMBL/GenBank/DDBJ databases">
        <title>Genome and evolution of the arbuscular mycorrhizal fungus Diversispora epigaea (formerly Glomus versiforme) and its bacterial endosymbionts.</title>
        <authorList>
            <person name="Sun X."/>
            <person name="Fei Z."/>
            <person name="Harrison M."/>
        </authorList>
    </citation>
    <scope>NUCLEOTIDE SEQUENCE [LARGE SCALE GENOMIC DNA]</scope>
    <source>
        <strain evidence="1 2">IT104</strain>
    </source>
</reference>
<comment type="caution">
    <text evidence="1">The sequence shown here is derived from an EMBL/GenBank/DDBJ whole genome shotgun (WGS) entry which is preliminary data.</text>
</comment>
<gene>
    <name evidence="1" type="ORF">Glove_346g202</name>
</gene>
<protein>
    <submittedName>
        <fullName evidence="1">Uncharacterized protein</fullName>
    </submittedName>
</protein>
<keyword evidence="2" id="KW-1185">Reference proteome</keyword>